<dbReference type="PANTHER" id="PTHR48050">
    <property type="entry name" value="STEROL 3-BETA-GLUCOSYLTRANSFERASE"/>
    <property type="match status" value="1"/>
</dbReference>
<organism evidence="6 7">
    <name type="scientific">Winogradskya consettensis</name>
    <dbReference type="NCBI Taxonomy" id="113560"/>
    <lineage>
        <taxon>Bacteria</taxon>
        <taxon>Bacillati</taxon>
        <taxon>Actinomycetota</taxon>
        <taxon>Actinomycetes</taxon>
        <taxon>Micromonosporales</taxon>
        <taxon>Micromonosporaceae</taxon>
        <taxon>Winogradskya</taxon>
    </lineage>
</organism>
<reference evidence="6" key="1">
    <citation type="submission" date="2021-03" db="EMBL/GenBank/DDBJ databases">
        <title>Whole genome shotgun sequence of Actinoplanes consettensis NBRC 14913.</title>
        <authorList>
            <person name="Komaki H."/>
            <person name="Tamura T."/>
        </authorList>
    </citation>
    <scope>NUCLEOTIDE SEQUENCE</scope>
    <source>
        <strain evidence="6">NBRC 14913</strain>
    </source>
</reference>
<dbReference type="InterPro" id="IPR050426">
    <property type="entry name" value="Glycosyltransferase_28"/>
</dbReference>
<sequence length="397" mass="41936">MRVLVTAWAWPSHYLPLVPTLWALRAAGHEVLVASQPALATVVRDSGVPFVAAGPDLDHEALRRRQMRDLTHADVPPPPPPGQSAKVWTPDEWVRVSKVFSVFAARSAAMLDDLVDVARAFRPDLVLFEPTTYAGPLVAGLLGVPAVRHLHGVDLTYQAHEVVPALIAPLSERLGIDPVDPLGTHTVDICPPSMQIPARVTRTVQRYVPYNGRADTPSWLRDRPGPNRICLTWGATSSSLGAPFAPPAVLDALAGTDTEVVVTLTPADRERLGPVPGNTRVVSSLALHQVLPSCAAVIHQGGFGSTLTAAALGVPQLVLPQLVDQKFQAARLAATGAGTVLAAADFSGNAVRERVGALTGEPAYARAAAGLREEIRSVPAPAETVADLHALTTGSNR</sequence>
<dbReference type="GO" id="GO:0017000">
    <property type="term" value="P:antibiotic biosynthetic process"/>
    <property type="evidence" value="ECO:0007669"/>
    <property type="project" value="UniProtKB-ARBA"/>
</dbReference>
<comment type="caution">
    <text evidence="6">The sequence shown here is derived from an EMBL/GenBank/DDBJ whole genome shotgun (WGS) entry which is preliminary data.</text>
</comment>
<dbReference type="SUPFAM" id="SSF53756">
    <property type="entry name" value="UDP-Glycosyltransferase/glycogen phosphorylase"/>
    <property type="match status" value="1"/>
</dbReference>
<evidence type="ECO:0000313" key="6">
    <source>
        <dbReference type="EMBL" id="GIM68444.1"/>
    </source>
</evidence>
<keyword evidence="2" id="KW-0328">Glycosyltransferase</keyword>
<dbReference type="Proteomes" id="UP000680865">
    <property type="component" value="Unassembled WGS sequence"/>
</dbReference>
<dbReference type="FunFam" id="3.40.50.2000:FF:000072">
    <property type="entry name" value="Glycosyl transferase"/>
    <property type="match status" value="1"/>
</dbReference>
<dbReference type="Pfam" id="PF06722">
    <property type="entry name" value="EryCIII-like_C"/>
    <property type="match status" value="1"/>
</dbReference>
<dbReference type="InterPro" id="IPR002213">
    <property type="entry name" value="UDP_glucos_trans"/>
</dbReference>
<dbReference type="InterPro" id="IPR048284">
    <property type="entry name" value="EryCIII-like_N"/>
</dbReference>
<evidence type="ECO:0000256" key="2">
    <source>
        <dbReference type="ARBA" id="ARBA00022676"/>
    </source>
</evidence>
<proteinExistence type="inferred from homology"/>
<evidence type="ECO:0000256" key="3">
    <source>
        <dbReference type="ARBA" id="ARBA00022679"/>
    </source>
</evidence>
<evidence type="ECO:0000256" key="1">
    <source>
        <dbReference type="ARBA" id="ARBA00006962"/>
    </source>
</evidence>
<feature type="domain" description="Erythromycin biosynthesis protein CIII-like C-terminal" evidence="4">
    <location>
        <begin position="249"/>
        <end position="391"/>
    </location>
</feature>
<evidence type="ECO:0000313" key="7">
    <source>
        <dbReference type="Proteomes" id="UP000680865"/>
    </source>
</evidence>
<dbReference type="GO" id="GO:0016758">
    <property type="term" value="F:hexosyltransferase activity"/>
    <property type="evidence" value="ECO:0007669"/>
    <property type="project" value="UniProtKB-ARBA"/>
</dbReference>
<gene>
    <name evidence="6" type="ORF">Aco04nite_10730</name>
</gene>
<comment type="similarity">
    <text evidence="1">Belongs to the glycosyltransferase 28 family.</text>
</comment>
<accession>A0A919SB83</accession>
<keyword evidence="3 6" id="KW-0808">Transferase</keyword>
<dbReference type="GO" id="GO:0008194">
    <property type="term" value="F:UDP-glycosyltransferase activity"/>
    <property type="evidence" value="ECO:0007669"/>
    <property type="project" value="InterPro"/>
</dbReference>
<dbReference type="Gene3D" id="3.40.50.2000">
    <property type="entry name" value="Glycogen Phosphorylase B"/>
    <property type="match status" value="2"/>
</dbReference>
<dbReference type="EMBL" id="BOQP01000005">
    <property type="protein sequence ID" value="GIM68444.1"/>
    <property type="molecule type" value="Genomic_DNA"/>
</dbReference>
<dbReference type="InterPro" id="IPR010610">
    <property type="entry name" value="EryCIII-like_C"/>
</dbReference>
<evidence type="ECO:0000259" key="5">
    <source>
        <dbReference type="Pfam" id="PF21036"/>
    </source>
</evidence>
<dbReference type="Pfam" id="PF21036">
    <property type="entry name" value="EryCIII-like_N"/>
    <property type="match status" value="1"/>
</dbReference>
<dbReference type="AlphaFoldDB" id="A0A919SB83"/>
<protein>
    <submittedName>
        <fullName evidence="6">Glycosyl transferase</fullName>
    </submittedName>
</protein>
<dbReference type="PANTHER" id="PTHR48050:SF13">
    <property type="entry name" value="STEROL 3-BETA-GLUCOSYLTRANSFERASE UGT80A2"/>
    <property type="match status" value="1"/>
</dbReference>
<dbReference type="CDD" id="cd03784">
    <property type="entry name" value="GT1_Gtf-like"/>
    <property type="match status" value="1"/>
</dbReference>
<dbReference type="RefSeq" id="WP_212996070.1">
    <property type="nucleotide sequence ID" value="NZ_BAAATW010000004.1"/>
</dbReference>
<evidence type="ECO:0000259" key="4">
    <source>
        <dbReference type="Pfam" id="PF06722"/>
    </source>
</evidence>
<keyword evidence="7" id="KW-1185">Reference proteome</keyword>
<feature type="domain" description="Erythromycin biosynthesis protein CIII-like N-terminal" evidence="5">
    <location>
        <begin position="22"/>
        <end position="234"/>
    </location>
</feature>
<name>A0A919SB83_9ACTN</name>